<evidence type="ECO:0008006" key="6">
    <source>
        <dbReference type="Google" id="ProtNLM"/>
    </source>
</evidence>
<feature type="transmembrane region" description="Helical" evidence="3">
    <location>
        <begin position="415"/>
        <end position="436"/>
    </location>
</feature>
<dbReference type="InterPro" id="IPR036770">
    <property type="entry name" value="Ankyrin_rpt-contain_sf"/>
</dbReference>
<feature type="transmembrane region" description="Helical" evidence="3">
    <location>
        <begin position="574"/>
        <end position="595"/>
    </location>
</feature>
<dbReference type="AlphaFoldDB" id="A0AB34IV05"/>
<feature type="transmembrane region" description="Helical" evidence="3">
    <location>
        <begin position="496"/>
        <end position="515"/>
    </location>
</feature>
<organism evidence="4 5">
    <name type="scientific">Prymnesium parvum</name>
    <name type="common">Toxic golden alga</name>
    <dbReference type="NCBI Taxonomy" id="97485"/>
    <lineage>
        <taxon>Eukaryota</taxon>
        <taxon>Haptista</taxon>
        <taxon>Haptophyta</taxon>
        <taxon>Prymnesiophyceae</taxon>
        <taxon>Prymnesiales</taxon>
        <taxon>Prymnesiaceae</taxon>
        <taxon>Prymnesium</taxon>
    </lineage>
</organism>
<name>A0AB34IV05_PRYPA</name>
<dbReference type="PANTHER" id="PTHR10582:SF2">
    <property type="entry name" value="INACTIVE"/>
    <property type="match status" value="1"/>
</dbReference>
<feature type="compositionally biased region" description="Polar residues" evidence="2">
    <location>
        <begin position="1"/>
        <end position="12"/>
    </location>
</feature>
<accession>A0AB34IV05</accession>
<feature type="region of interest" description="Disordered" evidence="2">
    <location>
        <begin position="800"/>
        <end position="823"/>
    </location>
</feature>
<feature type="transmembrane region" description="Helical" evidence="3">
    <location>
        <begin position="527"/>
        <end position="553"/>
    </location>
</feature>
<dbReference type="GO" id="GO:0098703">
    <property type="term" value="P:calcium ion import across plasma membrane"/>
    <property type="evidence" value="ECO:0007669"/>
    <property type="project" value="TreeGrafter"/>
</dbReference>
<keyword evidence="3" id="KW-0812">Transmembrane</keyword>
<dbReference type="Gene3D" id="1.25.40.20">
    <property type="entry name" value="Ankyrin repeat-containing domain"/>
    <property type="match status" value="1"/>
</dbReference>
<evidence type="ECO:0000256" key="3">
    <source>
        <dbReference type="SAM" id="Phobius"/>
    </source>
</evidence>
<protein>
    <recommendedName>
        <fullName evidence="6">Ion transport domain-containing protein</fullName>
    </recommendedName>
</protein>
<evidence type="ECO:0000256" key="1">
    <source>
        <dbReference type="ARBA" id="ARBA00022737"/>
    </source>
</evidence>
<sequence>MADTALETSSKRGAQRSKLLSRYSLPTSEKRPCTHTVRCEGMSTSVVVSLSPERRHTLEWEQPLVAQIDGVTVTVPPGKLGMYYFPTMTPAEKKGHSTPDLKLQGGELELMRRVILSLDFDSLAQTDPVGATSSLALIVANNEDSVALSMSLFRAHPRLMSIPHTFGIFQGETALHALAANERQAELCTCMQLAIDNLGEDEVRTFFSQQTKGAFFWRPPMIYFGGTVFGYACAFNLTDALLMMAQPHFPVFNPNERGQPENVCQLTGFRAVHVAVANEDTFMFDFLIGDAADERGNKLPIASQFARDTPTELGARPGFASGLTSLQLAAQLGSRKMFEHILRRHVQVNWVWGPVAEYRIDLLGIDSAGQRGGDVMELIGNLNAKPETKEMLLDDFMSGFIFQLFMEKYAKFARYVHKAQCCLGGIYLMSIIILSFDKDTWGDPYISWIVILLISMTIIIEEEVRESVLWWWNQQSSGDLVYRLFNLWYELIARGMPMKITGWTTSILSAILLVTERGNPTWEDETAWLPTVVSATLCISLLTGALVLIRDVLISFGNLGIFVKIVNKMLSRDIGTWMVLFGLYVVVFALALNLVMPKTQIHDSSASTMSTGERFMSLILMIYLLVTTGDGGELLGGIYDLNNKWSFANVMALGIYLLLIVFLIILLLNLIIAMMGNTYVETLENATLEWRTEIARLVLRRELICGRSIDTRAGVKEGDSYYFFFRQVSGGKRGDGMQDIFSSTSNNELLDTQMQPGASRRESMDPSSSVSKSAVAQSFKRAAQISQSFHIRGIKYGRSNPMTNSLSLSKRGSTDLIRMSTPI</sequence>
<proteinExistence type="predicted"/>
<feature type="region of interest" description="Disordered" evidence="2">
    <location>
        <begin position="1"/>
        <end position="31"/>
    </location>
</feature>
<feature type="transmembrane region" description="Helical" evidence="3">
    <location>
        <begin position="442"/>
        <end position="460"/>
    </location>
</feature>
<comment type="caution">
    <text evidence="4">The sequence shown here is derived from an EMBL/GenBank/DDBJ whole genome shotgun (WGS) entry which is preliminary data.</text>
</comment>
<keyword evidence="3" id="KW-1133">Transmembrane helix</keyword>
<keyword evidence="3" id="KW-0472">Membrane</keyword>
<evidence type="ECO:0000313" key="4">
    <source>
        <dbReference type="EMBL" id="KAL1506944.1"/>
    </source>
</evidence>
<dbReference type="PANTHER" id="PTHR10582">
    <property type="entry name" value="TRANSIENT RECEPTOR POTENTIAL ION CHANNEL PROTEIN"/>
    <property type="match status" value="1"/>
</dbReference>
<feature type="compositionally biased region" description="Polar residues" evidence="2">
    <location>
        <begin position="800"/>
        <end position="811"/>
    </location>
</feature>
<dbReference type="Proteomes" id="UP001515480">
    <property type="component" value="Unassembled WGS sequence"/>
</dbReference>
<dbReference type="EMBL" id="JBGBPQ010000018">
    <property type="protein sequence ID" value="KAL1506944.1"/>
    <property type="molecule type" value="Genomic_DNA"/>
</dbReference>
<evidence type="ECO:0000256" key="2">
    <source>
        <dbReference type="SAM" id="MobiDB-lite"/>
    </source>
</evidence>
<dbReference type="GO" id="GO:0005216">
    <property type="term" value="F:monoatomic ion channel activity"/>
    <property type="evidence" value="ECO:0007669"/>
    <property type="project" value="InterPro"/>
</dbReference>
<gene>
    <name evidence="4" type="ORF">AB1Y20_007808</name>
</gene>
<evidence type="ECO:0000313" key="5">
    <source>
        <dbReference type="Proteomes" id="UP001515480"/>
    </source>
</evidence>
<feature type="transmembrane region" description="Helical" evidence="3">
    <location>
        <begin position="615"/>
        <end position="638"/>
    </location>
</feature>
<dbReference type="InterPro" id="IPR024862">
    <property type="entry name" value="TRPV"/>
</dbReference>
<keyword evidence="5" id="KW-1185">Reference proteome</keyword>
<dbReference type="GO" id="GO:0005886">
    <property type="term" value="C:plasma membrane"/>
    <property type="evidence" value="ECO:0007669"/>
    <property type="project" value="TreeGrafter"/>
</dbReference>
<feature type="transmembrane region" description="Helical" evidence="3">
    <location>
        <begin position="650"/>
        <end position="675"/>
    </location>
</feature>
<reference evidence="4 5" key="1">
    <citation type="journal article" date="2024" name="Science">
        <title>Giant polyketide synthase enzymes in the biosynthesis of giant marine polyether toxins.</title>
        <authorList>
            <person name="Fallon T.R."/>
            <person name="Shende V.V."/>
            <person name="Wierzbicki I.H."/>
            <person name="Pendleton A.L."/>
            <person name="Watervoot N.F."/>
            <person name="Auber R.P."/>
            <person name="Gonzalez D.J."/>
            <person name="Wisecaver J.H."/>
            <person name="Moore B.S."/>
        </authorList>
    </citation>
    <scope>NUCLEOTIDE SEQUENCE [LARGE SCALE GENOMIC DNA]</scope>
    <source>
        <strain evidence="4 5">12B1</strain>
    </source>
</reference>
<keyword evidence="1" id="KW-0677">Repeat</keyword>